<dbReference type="OrthoDB" id="3176171at2759"/>
<dbReference type="SMART" id="SM00033">
    <property type="entry name" value="CH"/>
    <property type="match status" value="1"/>
</dbReference>
<dbReference type="GO" id="GO:0016787">
    <property type="term" value="F:hydrolase activity"/>
    <property type="evidence" value="ECO:0007669"/>
    <property type="project" value="UniProtKB-KW"/>
</dbReference>
<dbReference type="EC" id="3.6.4.5" evidence="2"/>
<dbReference type="Gene3D" id="1.10.418.10">
    <property type="entry name" value="Calponin-like domain"/>
    <property type="match status" value="1"/>
</dbReference>
<gene>
    <name evidence="2" type="ORF">CDL12_13391</name>
</gene>
<feature type="domain" description="Calponin-homology (CH)" evidence="1">
    <location>
        <begin position="23"/>
        <end position="150"/>
    </location>
</feature>
<dbReference type="InterPro" id="IPR036872">
    <property type="entry name" value="CH_dom_sf"/>
</dbReference>
<reference evidence="3" key="1">
    <citation type="journal article" date="2018" name="Gigascience">
        <title>Genome assembly of the Pink Ipe (Handroanthus impetiginosus, Bignoniaceae), a highly valued, ecologically keystone Neotropical timber forest tree.</title>
        <authorList>
            <person name="Silva-Junior O.B."/>
            <person name="Grattapaglia D."/>
            <person name="Novaes E."/>
            <person name="Collevatti R.G."/>
        </authorList>
    </citation>
    <scope>NUCLEOTIDE SEQUENCE [LARGE SCALE GENOMIC DNA]</scope>
    <source>
        <strain evidence="3">cv. UFG-1</strain>
    </source>
</reference>
<dbReference type="SUPFAM" id="SSF47576">
    <property type="entry name" value="Calponin-homology domain, CH-domain"/>
    <property type="match status" value="1"/>
</dbReference>
<dbReference type="Pfam" id="PF00307">
    <property type="entry name" value="CH"/>
    <property type="match status" value="1"/>
</dbReference>
<dbReference type="STRING" id="429701.A0A2G9H8Y5"/>
<evidence type="ECO:0000313" key="3">
    <source>
        <dbReference type="Proteomes" id="UP000231279"/>
    </source>
</evidence>
<dbReference type="Proteomes" id="UP000231279">
    <property type="component" value="Unassembled WGS sequence"/>
</dbReference>
<dbReference type="EMBL" id="NKXS01002369">
    <property type="protein sequence ID" value="PIN13981.1"/>
    <property type="molecule type" value="Genomic_DNA"/>
</dbReference>
<keyword evidence="3" id="KW-1185">Reference proteome</keyword>
<comment type="caution">
    <text evidence="2">The sequence shown here is derived from an EMBL/GenBank/DDBJ whole genome shotgun (WGS) entry which is preliminary data.</text>
</comment>
<evidence type="ECO:0000313" key="2">
    <source>
        <dbReference type="EMBL" id="PIN13981.1"/>
    </source>
</evidence>
<sequence length="224" mass="24590">MVKEFMFNHWISLLSNDIDLASRKAEEACIKMVGVLAGKDFPAQPSEEEFRLGLRSGIILCNVLNKVQPGAVPIIGIVVEAPSDTIIIPDGAALFAFQYFENVRNFLDSIEEMGIPASDLEQGGKSSRIVNCVLALKSYHECKQRGGKGRNLSSVEKSLDSLSTEQGDSGQDLNEMGTSNSLHVLVRELLSYKSQEDIPLVSDVFACLKCTRELAGTWSRLVYC</sequence>
<organism evidence="2 3">
    <name type="scientific">Handroanthus impetiginosus</name>
    <dbReference type="NCBI Taxonomy" id="429701"/>
    <lineage>
        <taxon>Eukaryota</taxon>
        <taxon>Viridiplantae</taxon>
        <taxon>Streptophyta</taxon>
        <taxon>Embryophyta</taxon>
        <taxon>Tracheophyta</taxon>
        <taxon>Spermatophyta</taxon>
        <taxon>Magnoliopsida</taxon>
        <taxon>eudicotyledons</taxon>
        <taxon>Gunneridae</taxon>
        <taxon>Pentapetalae</taxon>
        <taxon>asterids</taxon>
        <taxon>lamiids</taxon>
        <taxon>Lamiales</taxon>
        <taxon>Bignoniaceae</taxon>
        <taxon>Crescentiina</taxon>
        <taxon>Tabebuia alliance</taxon>
        <taxon>Handroanthus</taxon>
    </lineage>
</organism>
<accession>A0A2G9H8Y5</accession>
<dbReference type="InterPro" id="IPR001715">
    <property type="entry name" value="CH_dom"/>
</dbReference>
<dbReference type="PROSITE" id="PS50021">
    <property type="entry name" value="CH"/>
    <property type="match status" value="1"/>
</dbReference>
<protein>
    <submittedName>
        <fullName evidence="2">Calponin</fullName>
        <ecNumber evidence="2">3.6.4.5</ecNumber>
    </submittedName>
</protein>
<name>A0A2G9H8Y5_9LAMI</name>
<proteinExistence type="predicted"/>
<evidence type="ECO:0000259" key="1">
    <source>
        <dbReference type="PROSITE" id="PS50021"/>
    </source>
</evidence>
<dbReference type="AlphaFoldDB" id="A0A2G9H8Y5"/>
<keyword evidence="2" id="KW-0378">Hydrolase</keyword>